<protein>
    <recommendedName>
        <fullName evidence="2">Senescence domain-containing protein</fullName>
    </recommendedName>
</protein>
<proteinExistence type="predicted"/>
<dbReference type="InterPro" id="IPR045036">
    <property type="entry name" value="Spartin-like"/>
</dbReference>
<reference evidence="3" key="1">
    <citation type="submission" date="2021-01" db="EMBL/GenBank/DDBJ databases">
        <title>Adiantum capillus-veneris genome.</title>
        <authorList>
            <person name="Fang Y."/>
            <person name="Liao Q."/>
        </authorList>
    </citation>
    <scope>NUCLEOTIDE SEQUENCE</scope>
    <source>
        <strain evidence="3">H3</strain>
        <tissue evidence="3">Leaf</tissue>
    </source>
</reference>
<dbReference type="PANTHER" id="PTHR21068">
    <property type="entry name" value="SPARTIN"/>
    <property type="match status" value="1"/>
</dbReference>
<dbReference type="PANTHER" id="PTHR21068:SF43">
    <property type="entry name" value="SPARTIN"/>
    <property type="match status" value="1"/>
</dbReference>
<evidence type="ECO:0000313" key="3">
    <source>
        <dbReference type="EMBL" id="KAI5066064.1"/>
    </source>
</evidence>
<keyword evidence="4" id="KW-1185">Reference proteome</keyword>
<dbReference type="Proteomes" id="UP000886520">
    <property type="component" value="Chromosome 18"/>
</dbReference>
<dbReference type="EMBL" id="JABFUD020000018">
    <property type="protein sequence ID" value="KAI5066064.1"/>
    <property type="molecule type" value="Genomic_DNA"/>
</dbReference>
<dbReference type="OrthoDB" id="20821at2759"/>
<evidence type="ECO:0000313" key="4">
    <source>
        <dbReference type="Proteomes" id="UP000886520"/>
    </source>
</evidence>
<feature type="domain" description="Senescence" evidence="2">
    <location>
        <begin position="282"/>
        <end position="448"/>
    </location>
</feature>
<dbReference type="AlphaFoldDB" id="A0A9D4UDN8"/>
<evidence type="ECO:0000259" key="2">
    <source>
        <dbReference type="Pfam" id="PF06911"/>
    </source>
</evidence>
<sequence>MSTSMRIVNDPSHLHPEVDKPQASRQIPRVPRDAYPFEVLRAMDPQIHYPSLNAPAETPLSSDQQSRLRYPDPVSIDAITADLSKKIEVSPVEASETLLVSVPDAVAHLVDREASPHLASGPFSIVRLNQDGNGIAVFARVGKELQWPLTKDQAAVKLDPSHYFFSVMVPPEIEKECRLASPTAEKSSSSGDDSLLNYGITFSSNTDMECLKQLDEVLKQYCCFKAPQVTTQRGGDKLVAVENDQKVNEISATAGLGGVPAEDYWTALAPNVEDYSSSVARAIASGAGQIIRGIFWCSEATIAQLEKGNHFMQGKIKSKDSPTKISPSATRRIQRVQKISAMSEQIVGGVLSGVLKAAAFITRPLVTSKAGQKLLSLMPGQVALASLDGFGKIFDALEVAGKNVLTTTSTATTGLVTQRYGGEAGQFTQQGFNAVGGFLTTAWTISKLRKITDGDEKDLSKPHAN</sequence>
<organism evidence="3 4">
    <name type="scientific">Adiantum capillus-veneris</name>
    <name type="common">Maidenhair fern</name>
    <dbReference type="NCBI Taxonomy" id="13818"/>
    <lineage>
        <taxon>Eukaryota</taxon>
        <taxon>Viridiplantae</taxon>
        <taxon>Streptophyta</taxon>
        <taxon>Embryophyta</taxon>
        <taxon>Tracheophyta</taxon>
        <taxon>Polypodiopsida</taxon>
        <taxon>Polypodiidae</taxon>
        <taxon>Polypodiales</taxon>
        <taxon>Pteridineae</taxon>
        <taxon>Pteridaceae</taxon>
        <taxon>Vittarioideae</taxon>
        <taxon>Adiantum</taxon>
    </lineage>
</organism>
<evidence type="ECO:0000256" key="1">
    <source>
        <dbReference type="SAM" id="MobiDB-lite"/>
    </source>
</evidence>
<gene>
    <name evidence="3" type="ORF">GOP47_0018688</name>
</gene>
<comment type="caution">
    <text evidence="3">The sequence shown here is derived from an EMBL/GenBank/DDBJ whole genome shotgun (WGS) entry which is preliminary data.</text>
</comment>
<name>A0A9D4UDN8_ADICA</name>
<feature type="region of interest" description="Disordered" evidence="1">
    <location>
        <begin position="1"/>
        <end position="30"/>
    </location>
</feature>
<dbReference type="InterPro" id="IPR009686">
    <property type="entry name" value="Senescence/spartin_C"/>
</dbReference>
<accession>A0A9D4UDN8</accession>
<dbReference type="Pfam" id="PF06911">
    <property type="entry name" value="Senescence"/>
    <property type="match status" value="1"/>
</dbReference>
<dbReference type="GO" id="GO:0005886">
    <property type="term" value="C:plasma membrane"/>
    <property type="evidence" value="ECO:0007669"/>
    <property type="project" value="TreeGrafter"/>
</dbReference>
<feature type="compositionally biased region" description="Basic and acidic residues" evidence="1">
    <location>
        <begin position="12"/>
        <end position="22"/>
    </location>
</feature>